<dbReference type="Proteomes" id="UP000812844">
    <property type="component" value="Unassembled WGS sequence"/>
</dbReference>
<keyword evidence="4" id="KW-1185">Reference proteome</keyword>
<evidence type="ECO:0000256" key="1">
    <source>
        <dbReference type="SAM" id="MobiDB-lite"/>
    </source>
</evidence>
<organism evidence="3 4">
    <name type="scientific">Bifidobacterium phasiani</name>
    <dbReference type="NCBI Taxonomy" id="2834431"/>
    <lineage>
        <taxon>Bacteria</taxon>
        <taxon>Bacillati</taxon>
        <taxon>Actinomycetota</taxon>
        <taxon>Actinomycetes</taxon>
        <taxon>Bifidobacteriales</taxon>
        <taxon>Bifidobacteriaceae</taxon>
        <taxon>Bifidobacterium</taxon>
    </lineage>
</organism>
<reference evidence="3 4" key="1">
    <citation type="submission" date="2021-05" db="EMBL/GenBank/DDBJ databases">
        <title>Phylogenetic classification of ten novel species belonging to the genus Bifidobacterium comprising B. colchicus sp. nov., B. abeli sp. nov., B. bicoloris sp. nov., B. guerezis sp. nov., B. rosaliae sp. nov., B. santillanensis sp. nov., B. argentati sp. nov., B. amazzoni sp. nov., B. pluviali sp. nov., and B. pinnaculum sp. nov.</title>
        <authorList>
            <person name="Lugli G.A."/>
            <person name="Ruiz Garcia L."/>
            <person name="Margolles A."/>
            <person name="Ventura M."/>
        </authorList>
    </citation>
    <scope>NUCLEOTIDE SEQUENCE [LARGE SCALE GENOMIC DNA]</scope>
    <source>
        <strain evidence="3 4">6T3</strain>
    </source>
</reference>
<dbReference type="SMART" id="SM00996">
    <property type="entry name" value="AdoHcyase"/>
    <property type="match status" value="1"/>
</dbReference>
<accession>A0ABS6W951</accession>
<dbReference type="InterPro" id="IPR000043">
    <property type="entry name" value="Adenosylhomocysteinase-like"/>
</dbReference>
<keyword evidence="3" id="KW-0378">Hydrolase</keyword>
<dbReference type="GO" id="GO:0016787">
    <property type="term" value="F:hydrolase activity"/>
    <property type="evidence" value="ECO:0007669"/>
    <property type="project" value="UniProtKB-KW"/>
</dbReference>
<feature type="compositionally biased region" description="Low complexity" evidence="1">
    <location>
        <begin position="516"/>
        <end position="534"/>
    </location>
</feature>
<feature type="domain" description="S-adenosyl-L-homocysteine hydrolase NAD binding" evidence="2">
    <location>
        <begin position="280"/>
        <end position="439"/>
    </location>
</feature>
<dbReference type="EC" id="3.3.1.1" evidence="3"/>
<dbReference type="PANTHER" id="PTHR23420">
    <property type="entry name" value="ADENOSYLHOMOCYSTEINASE"/>
    <property type="match status" value="1"/>
</dbReference>
<dbReference type="SMART" id="SM00997">
    <property type="entry name" value="AdoHcyase_NAD"/>
    <property type="match status" value="1"/>
</dbReference>
<proteinExistence type="predicted"/>
<dbReference type="InterPro" id="IPR015878">
    <property type="entry name" value="Ado_hCys_hydrolase_NAD-bd"/>
</dbReference>
<evidence type="ECO:0000313" key="3">
    <source>
        <dbReference type="EMBL" id="MBW3083014.1"/>
    </source>
</evidence>
<feature type="region of interest" description="Disordered" evidence="1">
    <location>
        <begin position="516"/>
        <end position="541"/>
    </location>
</feature>
<protein>
    <submittedName>
        <fullName evidence="3">Adenosylhomocysteinase</fullName>
        <ecNumber evidence="3">3.3.1.1</ecNumber>
    </submittedName>
</protein>
<comment type="caution">
    <text evidence="3">The sequence shown here is derived from an EMBL/GenBank/DDBJ whole genome shotgun (WGS) entry which is preliminary data.</text>
</comment>
<dbReference type="Pfam" id="PF05221">
    <property type="entry name" value="AdoHcyase"/>
    <property type="match status" value="2"/>
</dbReference>
<name>A0ABS6W951_9BIFI</name>
<gene>
    <name evidence="3" type="ORF">KIH73_06465</name>
</gene>
<dbReference type="NCBIfam" id="NF004005">
    <property type="entry name" value="PRK05476.2-3"/>
    <property type="match status" value="1"/>
</dbReference>
<sequence length="541" mass="56276">MTRDDGRRRFAAWAAAVSQRTNRSLAGCRLTVANGIPGCADGDDGRMDDAARYDAQGDAAARNDAQDEGLAGFVDAAAQWGMVVRPDADDRALDPAAPLDGMFDSRRASGLAAMDYAQAHMPVTARLIGELSASGRLAGARIAVCLILEPKTAVLLRLLRAAGATVGVFCEPESTDQRVAEQLRREGVVVEADAGWSAGESRRGALRLLDEIRPQIIIDDGASFARLAAMERPELLDDLIGVAEETTSGVRAFQAMQDAGALTFPVIAVNDSVLKTGFDNMHGTGETCVTTMQRILGAQAFDGARVAVIGYGPVGRGFATRVRALGARVAVCDTDPVAALRAVFDGFAALDVDDALPGADIVVSATGVRHTVTIGHMRRMREGAVLAVIGGIANEIALDEIPGFRAETGRDAVALPVPGGPTLTLLADGDGVNYTVGGGNPIEIMDLSFAVQACAVAHLLETRGALAPGLHRLDAAADRRIATAALAVRGFGASHADGDNGYDWTMTRFADGHGGTAASTDATDTTDTSGTSRTTAKEARR</sequence>
<dbReference type="EMBL" id="JAHBBD010000013">
    <property type="protein sequence ID" value="MBW3083014.1"/>
    <property type="molecule type" value="Genomic_DNA"/>
</dbReference>
<dbReference type="PANTHER" id="PTHR23420:SF0">
    <property type="entry name" value="ADENOSYLHOMOCYSTEINASE"/>
    <property type="match status" value="1"/>
</dbReference>
<dbReference type="Pfam" id="PF00670">
    <property type="entry name" value="AdoHcyase_NAD"/>
    <property type="match status" value="1"/>
</dbReference>
<evidence type="ECO:0000259" key="2">
    <source>
        <dbReference type="SMART" id="SM00997"/>
    </source>
</evidence>
<dbReference type="NCBIfam" id="NF004009">
    <property type="entry name" value="PRK05476.3-2"/>
    <property type="match status" value="1"/>
</dbReference>
<evidence type="ECO:0000313" key="4">
    <source>
        <dbReference type="Proteomes" id="UP000812844"/>
    </source>
</evidence>